<accession>A0A0L0F107</accession>
<evidence type="ECO:0000256" key="2">
    <source>
        <dbReference type="ARBA" id="ARBA00022598"/>
    </source>
</evidence>
<keyword evidence="2" id="KW-0436">Ligase</keyword>
<evidence type="ECO:0000313" key="8">
    <source>
        <dbReference type="Proteomes" id="UP000054560"/>
    </source>
</evidence>
<dbReference type="eggNOG" id="KOG0967">
    <property type="taxonomic scope" value="Eukaryota"/>
</dbReference>
<keyword evidence="5" id="KW-0234">DNA repair</keyword>
<dbReference type="GeneID" id="25918166"/>
<dbReference type="GO" id="GO:0006281">
    <property type="term" value="P:DNA repair"/>
    <property type="evidence" value="ECO:0007669"/>
    <property type="project" value="UniProtKB-KW"/>
</dbReference>
<dbReference type="InterPro" id="IPR012308">
    <property type="entry name" value="DNA_ligase_ATP-dep_N"/>
</dbReference>
<dbReference type="RefSeq" id="XP_014143720.1">
    <property type="nucleotide sequence ID" value="XM_014288245.1"/>
</dbReference>
<dbReference type="Pfam" id="PF04675">
    <property type="entry name" value="DNA_ligase_A_N"/>
    <property type="match status" value="2"/>
</dbReference>
<evidence type="ECO:0000259" key="6">
    <source>
        <dbReference type="Pfam" id="PF04675"/>
    </source>
</evidence>
<evidence type="ECO:0000313" key="7">
    <source>
        <dbReference type="EMBL" id="KNC69818.1"/>
    </source>
</evidence>
<gene>
    <name evidence="7" type="ORF">SARC_17662</name>
</gene>
<dbReference type="GO" id="GO:0005634">
    <property type="term" value="C:nucleus"/>
    <property type="evidence" value="ECO:0007669"/>
    <property type="project" value="TreeGrafter"/>
</dbReference>
<dbReference type="Gene3D" id="1.10.3260.10">
    <property type="entry name" value="DNA ligase, ATP-dependent, N-terminal domain"/>
    <property type="match status" value="1"/>
</dbReference>
<name>A0A0L0F107_9EUKA</name>
<dbReference type="PANTHER" id="PTHR45674:SF4">
    <property type="entry name" value="DNA LIGASE 1"/>
    <property type="match status" value="1"/>
</dbReference>
<comment type="similarity">
    <text evidence="1">Belongs to the ATP-dependent DNA ligase family.</text>
</comment>
<feature type="domain" description="DNA ligase ATP-dependent N-terminal" evidence="6">
    <location>
        <begin position="124"/>
        <end position="162"/>
    </location>
</feature>
<keyword evidence="8" id="KW-1185">Reference proteome</keyword>
<dbReference type="GO" id="GO:0003677">
    <property type="term" value="F:DNA binding"/>
    <property type="evidence" value="ECO:0007669"/>
    <property type="project" value="InterPro"/>
</dbReference>
<feature type="domain" description="DNA ligase ATP-dependent N-terminal" evidence="6">
    <location>
        <begin position="19"/>
        <end position="108"/>
    </location>
</feature>
<evidence type="ECO:0000256" key="3">
    <source>
        <dbReference type="ARBA" id="ARBA00022763"/>
    </source>
</evidence>
<dbReference type="GO" id="GO:0005739">
    <property type="term" value="C:mitochondrion"/>
    <property type="evidence" value="ECO:0007669"/>
    <property type="project" value="TreeGrafter"/>
</dbReference>
<dbReference type="GO" id="GO:0006310">
    <property type="term" value="P:DNA recombination"/>
    <property type="evidence" value="ECO:0007669"/>
    <property type="project" value="UniProtKB-KW"/>
</dbReference>
<dbReference type="PANTHER" id="PTHR45674">
    <property type="entry name" value="DNA LIGASE 1/3 FAMILY MEMBER"/>
    <property type="match status" value="1"/>
</dbReference>
<sequence>MFTYIYSHLHPTTPPRSQLGPSYEGLELGIGEGLIKKLLAETTGQSQQAIRDSLQLLGDLGKVAETKKATQSVLFKPKALSVPNVYKSYVTLAKMSGDKVQRNKTRLLSISENGLFIVGSTGDKIKSMMVAGSSLEAKYVVRAMQGKLRIGLAEKIVLAALAQAYTMTPPVRDGGA</sequence>
<dbReference type="SUPFAM" id="SSF117018">
    <property type="entry name" value="ATP-dependent DNA ligase DNA-binding domain"/>
    <property type="match status" value="1"/>
</dbReference>
<dbReference type="STRING" id="667725.A0A0L0F107"/>
<dbReference type="InterPro" id="IPR050191">
    <property type="entry name" value="ATP-dep_DNA_ligase"/>
</dbReference>
<dbReference type="EMBL" id="KQ253198">
    <property type="protein sequence ID" value="KNC69818.1"/>
    <property type="molecule type" value="Genomic_DNA"/>
</dbReference>
<dbReference type="GO" id="GO:0006273">
    <property type="term" value="P:lagging strand elongation"/>
    <property type="evidence" value="ECO:0007669"/>
    <property type="project" value="TreeGrafter"/>
</dbReference>
<evidence type="ECO:0000256" key="5">
    <source>
        <dbReference type="ARBA" id="ARBA00023204"/>
    </source>
</evidence>
<dbReference type="OrthoDB" id="206088at2759"/>
<proteinExistence type="inferred from homology"/>
<evidence type="ECO:0000256" key="1">
    <source>
        <dbReference type="ARBA" id="ARBA00007572"/>
    </source>
</evidence>
<dbReference type="AlphaFoldDB" id="A0A0L0F107"/>
<dbReference type="GO" id="GO:0003910">
    <property type="term" value="F:DNA ligase (ATP) activity"/>
    <property type="evidence" value="ECO:0007669"/>
    <property type="project" value="InterPro"/>
</dbReference>
<protein>
    <recommendedName>
        <fullName evidence="6">DNA ligase ATP-dependent N-terminal domain-containing protein</fullName>
    </recommendedName>
</protein>
<keyword evidence="3" id="KW-0227">DNA damage</keyword>
<organism evidence="7 8">
    <name type="scientific">Sphaeroforma arctica JP610</name>
    <dbReference type="NCBI Taxonomy" id="667725"/>
    <lineage>
        <taxon>Eukaryota</taxon>
        <taxon>Ichthyosporea</taxon>
        <taxon>Ichthyophonida</taxon>
        <taxon>Sphaeroforma</taxon>
    </lineage>
</organism>
<reference evidence="7 8" key="1">
    <citation type="submission" date="2011-02" db="EMBL/GenBank/DDBJ databases">
        <title>The Genome Sequence of Sphaeroforma arctica JP610.</title>
        <authorList>
            <consortium name="The Broad Institute Genome Sequencing Platform"/>
            <person name="Russ C."/>
            <person name="Cuomo C."/>
            <person name="Young S.K."/>
            <person name="Zeng Q."/>
            <person name="Gargeya S."/>
            <person name="Alvarado L."/>
            <person name="Berlin A."/>
            <person name="Chapman S.B."/>
            <person name="Chen Z."/>
            <person name="Freedman E."/>
            <person name="Gellesch M."/>
            <person name="Goldberg J."/>
            <person name="Griggs A."/>
            <person name="Gujja S."/>
            <person name="Heilman E."/>
            <person name="Heiman D."/>
            <person name="Howarth C."/>
            <person name="Mehta T."/>
            <person name="Neiman D."/>
            <person name="Pearson M."/>
            <person name="Roberts A."/>
            <person name="Saif S."/>
            <person name="Shea T."/>
            <person name="Shenoy N."/>
            <person name="Sisk P."/>
            <person name="Stolte C."/>
            <person name="Sykes S."/>
            <person name="White J."/>
            <person name="Yandava C."/>
            <person name="Burger G."/>
            <person name="Gray M.W."/>
            <person name="Holland P.W.H."/>
            <person name="King N."/>
            <person name="Lang F.B.F."/>
            <person name="Roger A.J."/>
            <person name="Ruiz-Trillo I."/>
            <person name="Haas B."/>
            <person name="Nusbaum C."/>
            <person name="Birren B."/>
        </authorList>
    </citation>
    <scope>NUCLEOTIDE SEQUENCE [LARGE SCALE GENOMIC DNA]</scope>
    <source>
        <strain evidence="7 8">JP610</strain>
    </source>
</reference>
<keyword evidence="4" id="KW-0233">DNA recombination</keyword>
<dbReference type="Proteomes" id="UP000054560">
    <property type="component" value="Unassembled WGS sequence"/>
</dbReference>
<dbReference type="InterPro" id="IPR036599">
    <property type="entry name" value="DNA_ligase_N_sf"/>
</dbReference>
<evidence type="ECO:0000256" key="4">
    <source>
        <dbReference type="ARBA" id="ARBA00023172"/>
    </source>
</evidence>